<evidence type="ECO:0000313" key="2">
    <source>
        <dbReference type="Proteomes" id="UP000605986"/>
    </source>
</evidence>
<dbReference type="Proteomes" id="UP000605986">
    <property type="component" value="Unassembled WGS sequence"/>
</dbReference>
<proteinExistence type="predicted"/>
<sequence>MSIFPNTRHFAWSTRALSDEEVGPFIPDETTRALWKRAIADPSSLSDKDRRTVFRRVSRKEEDSRFRALCGLSIPELTTKAIQDTGSLSYDEACLIITPNVDFDTLEQRSRMKDEIAARIYSLDIESFWDKQNRAARAALSDTDTQIIYAMVFYSKGVNWPEFKEQIEAAMQPGSITST</sequence>
<name>A0A8H4NUL9_9HYPO</name>
<protein>
    <submittedName>
        <fullName evidence="1">Uncharacterized protein</fullName>
    </submittedName>
</protein>
<keyword evidence="2" id="KW-1185">Reference proteome</keyword>
<evidence type="ECO:0000313" key="1">
    <source>
        <dbReference type="EMBL" id="KAF4451859.1"/>
    </source>
</evidence>
<organism evidence="1 2">
    <name type="scientific">Fusarium austroafricanum</name>
    <dbReference type="NCBI Taxonomy" id="2364996"/>
    <lineage>
        <taxon>Eukaryota</taxon>
        <taxon>Fungi</taxon>
        <taxon>Dikarya</taxon>
        <taxon>Ascomycota</taxon>
        <taxon>Pezizomycotina</taxon>
        <taxon>Sordariomycetes</taxon>
        <taxon>Hypocreomycetidae</taxon>
        <taxon>Hypocreales</taxon>
        <taxon>Nectriaceae</taxon>
        <taxon>Fusarium</taxon>
        <taxon>Fusarium concolor species complex</taxon>
    </lineage>
</organism>
<reference evidence="1" key="1">
    <citation type="submission" date="2020-01" db="EMBL/GenBank/DDBJ databases">
        <title>Identification and distribution of gene clusters putatively required for synthesis of sphingolipid metabolism inhibitors in phylogenetically diverse species of the filamentous fungus Fusarium.</title>
        <authorList>
            <person name="Kim H.-S."/>
            <person name="Busman M."/>
            <person name="Brown D.W."/>
            <person name="Divon H."/>
            <person name="Uhlig S."/>
            <person name="Proctor R.H."/>
        </authorList>
    </citation>
    <scope>NUCLEOTIDE SEQUENCE</scope>
    <source>
        <strain evidence="1">NRRL 53441</strain>
    </source>
</reference>
<gene>
    <name evidence="1" type="ORF">F53441_5178</name>
</gene>
<dbReference type="EMBL" id="JAADJG010000208">
    <property type="protein sequence ID" value="KAF4451859.1"/>
    <property type="molecule type" value="Genomic_DNA"/>
</dbReference>
<comment type="caution">
    <text evidence="1">The sequence shown here is derived from an EMBL/GenBank/DDBJ whole genome shotgun (WGS) entry which is preliminary data.</text>
</comment>
<dbReference type="AlphaFoldDB" id="A0A8H4NUL9"/>
<accession>A0A8H4NUL9</accession>
<dbReference type="OrthoDB" id="4424523at2759"/>